<feature type="domain" description="Rap1a immunity protein" evidence="2">
    <location>
        <begin position="44"/>
        <end position="126"/>
    </location>
</feature>
<reference evidence="3 4" key="1">
    <citation type="journal article" date="2014" name="Genome Biol. Evol.">
        <title>Acetic acid bacteria genomes reveal functional traits for adaptation to life in insect guts.</title>
        <authorList>
            <person name="Chouaia B."/>
            <person name="Gaiarsa S."/>
            <person name="Crotti E."/>
            <person name="Comandatore F."/>
            <person name="Degli Esposti M."/>
            <person name="Ricci I."/>
            <person name="Alma A."/>
            <person name="Favia G."/>
            <person name="Bandi C."/>
            <person name="Daffonchio D."/>
        </authorList>
    </citation>
    <scope>NUCLEOTIDE SEQUENCE [LARGE SCALE GENOMIC DNA]</scope>
    <source>
        <strain evidence="3 4">SF2.1</strain>
    </source>
</reference>
<protein>
    <recommendedName>
        <fullName evidence="2">Rap1a immunity protein domain-containing protein</fullName>
    </recommendedName>
</protein>
<reference evidence="3 4" key="2">
    <citation type="journal article" date="2014" name="PLoS ONE">
        <title>Evolution of mitochondria reconstructed from the energy metabolism of living bacteria.</title>
        <authorList>
            <person name="Degli Esposti M."/>
            <person name="Chouaia B."/>
            <person name="Comandatore F."/>
            <person name="Crotti E."/>
            <person name="Sassera D."/>
            <person name="Lievens P.M."/>
            <person name="Daffonchio D."/>
            <person name="Bandi C."/>
        </authorList>
    </citation>
    <scope>NUCLEOTIDE SEQUENCE [LARGE SCALE GENOMIC DNA]</scope>
    <source>
        <strain evidence="3 4">SF2.1</strain>
    </source>
</reference>
<organism evidence="3 4">
    <name type="scientific">Asaia bogorensis</name>
    <dbReference type="NCBI Taxonomy" id="91915"/>
    <lineage>
        <taxon>Bacteria</taxon>
        <taxon>Pseudomonadati</taxon>
        <taxon>Pseudomonadota</taxon>
        <taxon>Alphaproteobacteria</taxon>
        <taxon>Acetobacterales</taxon>
        <taxon>Acetobacteraceae</taxon>
        <taxon>Asaia</taxon>
    </lineage>
</organism>
<name>A0A060QBJ3_9PROT</name>
<comment type="caution">
    <text evidence="3">The sequence shown here is derived from an EMBL/GenBank/DDBJ whole genome shotgun (WGS) entry which is preliminary data.</text>
</comment>
<dbReference type="Gene3D" id="1.10.890.40">
    <property type="match status" value="1"/>
</dbReference>
<proteinExistence type="predicted"/>
<dbReference type="InterPro" id="IPR041238">
    <property type="entry name" value="Rap1a"/>
</dbReference>
<evidence type="ECO:0000259" key="2">
    <source>
        <dbReference type="Pfam" id="PF18602"/>
    </source>
</evidence>
<feature type="chain" id="PRO_5001585402" description="Rap1a immunity protein domain-containing protein" evidence="1">
    <location>
        <begin position="27"/>
        <end position="133"/>
    </location>
</feature>
<dbReference type="RefSeq" id="WP_023979210.1">
    <property type="nucleotide sequence ID" value="NZ_CBLX010000001.1"/>
</dbReference>
<evidence type="ECO:0000313" key="3">
    <source>
        <dbReference type="EMBL" id="CDG38063.1"/>
    </source>
</evidence>
<gene>
    <name evidence="3" type="ORF">ASAP_0018</name>
</gene>
<accession>A0A060QBJ3</accession>
<dbReference type="AlphaFoldDB" id="A0A060QBJ3"/>
<dbReference type="Proteomes" id="UP000027583">
    <property type="component" value="Unassembled WGS sequence"/>
</dbReference>
<dbReference type="eggNOG" id="ENOG502ZK4K">
    <property type="taxonomic scope" value="Bacteria"/>
</dbReference>
<evidence type="ECO:0000256" key="1">
    <source>
        <dbReference type="SAM" id="SignalP"/>
    </source>
</evidence>
<keyword evidence="1" id="KW-0732">Signal</keyword>
<feature type="signal peptide" evidence="1">
    <location>
        <begin position="1"/>
        <end position="26"/>
    </location>
</feature>
<evidence type="ECO:0000313" key="4">
    <source>
        <dbReference type="Proteomes" id="UP000027583"/>
    </source>
</evidence>
<sequence>MTRKLALLAAVALALPAGGLAGVAQADEHRLSSMQAGRFGAICSKPQGKAVCDAYIAGMADSGALSALNAKSNGDSGTVVGFCVPDAETTDAMRGKVLSWLKAHQDVLKFPVGKSVFAALHEAYPCSGQGGKP</sequence>
<dbReference type="EMBL" id="CBLX010000001">
    <property type="protein sequence ID" value="CDG38063.1"/>
    <property type="molecule type" value="Genomic_DNA"/>
</dbReference>
<dbReference type="Pfam" id="PF18602">
    <property type="entry name" value="Rap1a"/>
    <property type="match status" value="1"/>
</dbReference>